<sequence length="490" mass="56869">MFIKCMEYTELLEKQIIGRLKVDNPWWVEGKIPDYYTNMSPRLYLNIFMPLVQTVTLRRALILMGPRRVGKTVMMFHTIQRLINSGISAQNIIYISVETPIYNKIYLEQLFILACQTLGKKPTEEQIYVFYDEIQYLKEWEVDLKSLVDTYRNVKFVASGSAAAELKKRSDESGAGRFTDFSLPPLTFYEYIHLKGYSNIMLPSTLEWHGVEAAIYQPIDLQLLNRLFIDYINYGGYPEVVFSEEIRENPGQFIRHDIIDKVLLRDLPSLYGISDVQELNSLFTMIAYHSGGQFSYEGLSKESGVKKETLKKYINYLEAAFLIKVLRRTDDTAKRYQRETQFKIYLTNPSLRCALFQPISEQDSEIGDMVETAVYAQWIPRNGVSIRYANWRIGKQQGEVDIVGLNIARQKPDWAVEVKWTDRFFERPHELVSLKYFMEKNQMDYALVTSISKSGSIKIDNVTLQFIPVACYAYIVGKNTMNHTKASYGL</sequence>
<dbReference type="InterPro" id="IPR041682">
    <property type="entry name" value="AAA_14"/>
</dbReference>
<dbReference type="Pfam" id="PF13173">
    <property type="entry name" value="AAA_14"/>
    <property type="match status" value="1"/>
</dbReference>
<dbReference type="PANTHER" id="PTHR33295:SF18">
    <property type="entry name" value="AAA+ ATPASE DOMAIN-CONTAINING PROTEIN"/>
    <property type="match status" value="1"/>
</dbReference>
<evidence type="ECO:0000313" key="3">
    <source>
        <dbReference type="EMBL" id="BFO78989.1"/>
    </source>
</evidence>
<evidence type="ECO:0000259" key="2">
    <source>
        <dbReference type="Pfam" id="PF13635"/>
    </source>
</evidence>
<dbReference type="Gene3D" id="3.40.50.300">
    <property type="entry name" value="P-loop containing nucleotide triphosphate hydrolases"/>
    <property type="match status" value="1"/>
</dbReference>
<keyword evidence="3" id="KW-0547">Nucleotide-binding</keyword>
<organism evidence="3">
    <name type="scientific">Prevotella sp. GTC17260</name>
    <dbReference type="NCBI Taxonomy" id="3236796"/>
    <lineage>
        <taxon>Bacteria</taxon>
        <taxon>Pseudomonadati</taxon>
        <taxon>Bacteroidota</taxon>
        <taxon>Bacteroidia</taxon>
        <taxon>Bacteroidales</taxon>
        <taxon>Prevotellaceae</taxon>
        <taxon>Prevotella</taxon>
    </lineage>
</organism>
<name>A0AB33JBI9_9BACT</name>
<proteinExistence type="predicted"/>
<dbReference type="AlphaFoldDB" id="A0AB33JBI9"/>
<dbReference type="InterPro" id="IPR027417">
    <property type="entry name" value="P-loop_NTPase"/>
</dbReference>
<protein>
    <submittedName>
        <fullName evidence="3">ATP-binding protein</fullName>
    </submittedName>
</protein>
<dbReference type="InterPro" id="IPR025420">
    <property type="entry name" value="DUF4143"/>
</dbReference>
<accession>A0AB33JBI9</accession>
<dbReference type="SUPFAM" id="SSF52540">
    <property type="entry name" value="P-loop containing nucleoside triphosphate hydrolases"/>
    <property type="match status" value="1"/>
</dbReference>
<keyword evidence="3" id="KW-0067">ATP-binding</keyword>
<evidence type="ECO:0000259" key="1">
    <source>
        <dbReference type="Pfam" id="PF13173"/>
    </source>
</evidence>
<feature type="domain" description="AAA" evidence="1">
    <location>
        <begin position="58"/>
        <end position="191"/>
    </location>
</feature>
<reference evidence="3" key="1">
    <citation type="submission" date="2024-07" db="EMBL/GenBank/DDBJ databases">
        <title>Complete genome sequence of Prevotella sp. YM-2024 GTC17260.</title>
        <authorList>
            <person name="Hayashi M."/>
            <person name="Muto Y."/>
            <person name="Tanaka K."/>
            <person name="Niwa H."/>
        </authorList>
    </citation>
    <scope>NUCLEOTIDE SEQUENCE</scope>
    <source>
        <strain evidence="3">GTC17260</strain>
    </source>
</reference>
<dbReference type="PANTHER" id="PTHR33295">
    <property type="entry name" value="ATPASE"/>
    <property type="match status" value="1"/>
</dbReference>
<dbReference type="Pfam" id="PF13635">
    <property type="entry name" value="DUF4143"/>
    <property type="match status" value="1"/>
</dbReference>
<feature type="domain" description="DUF4143" evidence="2">
    <location>
        <begin position="265"/>
        <end position="420"/>
    </location>
</feature>
<dbReference type="GO" id="GO:0005524">
    <property type="term" value="F:ATP binding"/>
    <property type="evidence" value="ECO:0007669"/>
    <property type="project" value="UniProtKB-KW"/>
</dbReference>
<dbReference type="EMBL" id="AP035788">
    <property type="protein sequence ID" value="BFO78989.1"/>
    <property type="molecule type" value="Genomic_DNA"/>
</dbReference>
<gene>
    <name evidence="3" type="ORF">GTC17260_16240</name>
</gene>